<comment type="caution">
    <text evidence="2">The sequence shown here is derived from an EMBL/GenBank/DDBJ whole genome shotgun (WGS) entry which is preliminary data.</text>
</comment>
<feature type="transmembrane region" description="Helical" evidence="1">
    <location>
        <begin position="220"/>
        <end position="240"/>
    </location>
</feature>
<keyword evidence="1" id="KW-0812">Transmembrane</keyword>
<keyword evidence="3" id="KW-1185">Reference proteome</keyword>
<evidence type="ECO:0008006" key="4">
    <source>
        <dbReference type="Google" id="ProtNLM"/>
    </source>
</evidence>
<reference evidence="3" key="1">
    <citation type="journal article" date="2019" name="Int. J. Syst. Evol. Microbiol.">
        <title>The Global Catalogue of Microorganisms (GCM) 10K type strain sequencing project: providing services to taxonomists for standard genome sequencing and annotation.</title>
        <authorList>
            <consortium name="The Broad Institute Genomics Platform"/>
            <consortium name="The Broad Institute Genome Sequencing Center for Infectious Disease"/>
            <person name="Wu L."/>
            <person name="Ma J."/>
        </authorList>
    </citation>
    <scope>NUCLEOTIDE SEQUENCE [LARGE SCALE GENOMIC DNA]</scope>
    <source>
        <strain evidence="3">CCUG 58728</strain>
    </source>
</reference>
<keyword evidence="1" id="KW-0472">Membrane</keyword>
<feature type="transmembrane region" description="Helical" evidence="1">
    <location>
        <begin position="275"/>
        <end position="298"/>
    </location>
</feature>
<feature type="transmembrane region" description="Helical" evidence="1">
    <location>
        <begin position="125"/>
        <end position="144"/>
    </location>
</feature>
<organism evidence="2 3">
    <name type="scientific">Streptococcus dentapri</name>
    <dbReference type="NCBI Taxonomy" id="573564"/>
    <lineage>
        <taxon>Bacteria</taxon>
        <taxon>Bacillati</taxon>
        <taxon>Bacillota</taxon>
        <taxon>Bacilli</taxon>
        <taxon>Lactobacillales</taxon>
        <taxon>Streptococcaceae</taxon>
        <taxon>Streptococcus</taxon>
    </lineage>
</organism>
<gene>
    <name evidence="2" type="ORF">ACFOSE_08035</name>
</gene>
<dbReference type="EMBL" id="JBHSAC010000067">
    <property type="protein sequence ID" value="MFC3932698.1"/>
    <property type="molecule type" value="Genomic_DNA"/>
</dbReference>
<dbReference type="Proteomes" id="UP001595901">
    <property type="component" value="Unassembled WGS sequence"/>
</dbReference>
<evidence type="ECO:0000313" key="3">
    <source>
        <dbReference type="Proteomes" id="UP001595901"/>
    </source>
</evidence>
<evidence type="ECO:0000256" key="1">
    <source>
        <dbReference type="SAM" id="Phobius"/>
    </source>
</evidence>
<keyword evidence="1" id="KW-1133">Transmembrane helix</keyword>
<proteinExistence type="predicted"/>
<feature type="transmembrane region" description="Helical" evidence="1">
    <location>
        <begin position="194"/>
        <end position="214"/>
    </location>
</feature>
<evidence type="ECO:0000313" key="2">
    <source>
        <dbReference type="EMBL" id="MFC3932698.1"/>
    </source>
</evidence>
<dbReference type="RefSeq" id="WP_380432300.1">
    <property type="nucleotide sequence ID" value="NZ_JBHSAC010000067.1"/>
</dbReference>
<protein>
    <recommendedName>
        <fullName evidence="4">Zn-dependent proteases</fullName>
    </recommendedName>
</protein>
<name>A0ABV8D308_9STRE</name>
<sequence length="302" mass="35895">MNQIIKEYKDIQYQINDSRRWLYNVRNDRMITSNHHLENYLKDAEEPDNPLHDFYTSPYKRGKLTNFHLLRLILDSSKINAFYKISLFFNRWYLTFLMSVASFAMLPSAATAASIDLNHFSLERFSAWDMAAIYFVTTVVILPLHEYAHFSVYYKFLKPSKVTFGFSLRYFSMPVFFIKVPFYKILKGRKRNELVLAGVKFQVAIWFFLTLIDLLYPSSFLFGLIIVNLGLIMTNLLPFLKLDGYWYLSNLLGVEDYTAYFKDMFSQNRKFRLDIFLLGIINFLMIIFSIISFIYNLFAYFI</sequence>
<feature type="transmembrane region" description="Helical" evidence="1">
    <location>
        <begin position="92"/>
        <end position="113"/>
    </location>
</feature>
<accession>A0ABV8D308</accession>